<name>A0A1G2MPQ8_9BACT</name>
<feature type="domain" description="RNase III" evidence="8">
    <location>
        <begin position="4"/>
        <end position="133"/>
    </location>
</feature>
<dbReference type="AlphaFoldDB" id="A0A1G2MPQ8"/>
<evidence type="ECO:0000256" key="6">
    <source>
        <dbReference type="PROSITE-ProRule" id="PRU00266"/>
    </source>
</evidence>
<evidence type="ECO:0000259" key="8">
    <source>
        <dbReference type="PROSITE" id="PS50142"/>
    </source>
</evidence>
<dbReference type="Proteomes" id="UP000177565">
    <property type="component" value="Unassembled WGS sequence"/>
</dbReference>
<dbReference type="Gene3D" id="3.30.160.20">
    <property type="match status" value="1"/>
</dbReference>
<dbReference type="STRING" id="1802312.A3C06_03290"/>
<protein>
    <submittedName>
        <fullName evidence="9">Uncharacterized protein</fullName>
    </submittedName>
</protein>
<dbReference type="GO" id="GO:0004525">
    <property type="term" value="F:ribonuclease III activity"/>
    <property type="evidence" value="ECO:0007669"/>
    <property type="project" value="InterPro"/>
</dbReference>
<evidence type="ECO:0000259" key="7">
    <source>
        <dbReference type="PROSITE" id="PS50137"/>
    </source>
</evidence>
<dbReference type="CDD" id="cd00593">
    <property type="entry name" value="RIBOc"/>
    <property type="match status" value="1"/>
</dbReference>
<organism evidence="9 10">
    <name type="scientific">Candidatus Taylorbacteria bacterium RIFCSPHIGHO2_02_FULL_46_13</name>
    <dbReference type="NCBI Taxonomy" id="1802312"/>
    <lineage>
        <taxon>Bacteria</taxon>
        <taxon>Candidatus Tayloriibacteriota</taxon>
    </lineage>
</organism>
<keyword evidence="2" id="KW-0540">Nuclease</keyword>
<dbReference type="Pfam" id="PF14622">
    <property type="entry name" value="Ribonucleas_3_3"/>
    <property type="match status" value="1"/>
</dbReference>
<evidence type="ECO:0000256" key="1">
    <source>
        <dbReference type="ARBA" id="ARBA00010183"/>
    </source>
</evidence>
<dbReference type="GO" id="GO:0010468">
    <property type="term" value="P:regulation of gene expression"/>
    <property type="evidence" value="ECO:0007669"/>
    <property type="project" value="TreeGrafter"/>
</dbReference>
<evidence type="ECO:0000256" key="5">
    <source>
        <dbReference type="ARBA" id="ARBA00022884"/>
    </source>
</evidence>
<dbReference type="SMART" id="SM00358">
    <property type="entry name" value="DSRM"/>
    <property type="match status" value="1"/>
</dbReference>
<dbReference type="PANTHER" id="PTHR11207">
    <property type="entry name" value="RIBONUCLEASE III"/>
    <property type="match status" value="1"/>
</dbReference>
<dbReference type="PANTHER" id="PTHR11207:SF0">
    <property type="entry name" value="RIBONUCLEASE 3"/>
    <property type="match status" value="1"/>
</dbReference>
<keyword evidence="3" id="KW-0255">Endonuclease</keyword>
<dbReference type="GO" id="GO:0006396">
    <property type="term" value="P:RNA processing"/>
    <property type="evidence" value="ECO:0007669"/>
    <property type="project" value="InterPro"/>
</dbReference>
<comment type="caution">
    <text evidence="9">The sequence shown here is derived from an EMBL/GenBank/DDBJ whole genome shotgun (WGS) entry which is preliminary data.</text>
</comment>
<keyword evidence="5 6" id="KW-0694">RNA-binding</keyword>
<gene>
    <name evidence="9" type="ORF">A3C06_03290</name>
</gene>
<dbReference type="SUPFAM" id="SSF54768">
    <property type="entry name" value="dsRNA-binding domain-like"/>
    <property type="match status" value="1"/>
</dbReference>
<dbReference type="PROSITE" id="PS50137">
    <property type="entry name" value="DS_RBD"/>
    <property type="match status" value="1"/>
</dbReference>
<dbReference type="InterPro" id="IPR000999">
    <property type="entry name" value="RNase_III_dom"/>
</dbReference>
<proteinExistence type="inferred from homology"/>
<evidence type="ECO:0000256" key="4">
    <source>
        <dbReference type="ARBA" id="ARBA00022801"/>
    </source>
</evidence>
<dbReference type="InterPro" id="IPR036389">
    <property type="entry name" value="RNase_III_sf"/>
</dbReference>
<dbReference type="GO" id="GO:0003725">
    <property type="term" value="F:double-stranded RNA binding"/>
    <property type="evidence" value="ECO:0007669"/>
    <property type="project" value="TreeGrafter"/>
</dbReference>
<accession>A0A1G2MPQ8</accession>
<evidence type="ECO:0000313" key="9">
    <source>
        <dbReference type="EMBL" id="OHA25846.1"/>
    </source>
</evidence>
<dbReference type="EMBL" id="MHRQ01000032">
    <property type="protein sequence ID" value="OHA25846.1"/>
    <property type="molecule type" value="Genomic_DNA"/>
</dbReference>
<reference evidence="9 10" key="1">
    <citation type="journal article" date="2016" name="Nat. Commun.">
        <title>Thousands of microbial genomes shed light on interconnected biogeochemical processes in an aquifer system.</title>
        <authorList>
            <person name="Anantharaman K."/>
            <person name="Brown C.T."/>
            <person name="Hug L.A."/>
            <person name="Sharon I."/>
            <person name="Castelle C.J."/>
            <person name="Probst A.J."/>
            <person name="Thomas B.C."/>
            <person name="Singh A."/>
            <person name="Wilkins M.J."/>
            <person name="Karaoz U."/>
            <person name="Brodie E.L."/>
            <person name="Williams K.H."/>
            <person name="Hubbard S.S."/>
            <person name="Banfield J.F."/>
        </authorList>
    </citation>
    <scope>NUCLEOTIDE SEQUENCE [LARGE SCALE GENOMIC DNA]</scope>
</reference>
<dbReference type="Pfam" id="PF00035">
    <property type="entry name" value="dsrm"/>
    <property type="match status" value="1"/>
</dbReference>
<sequence length="232" mass="25945">MNNLDILEKKLGLTFKDRRLLEQACTHRSLWRKDSVVVHQAPLVNLGEAVLNLLIIDYVESQYDESIANKIHNVARKLLGDGLLHYADEINLSTFLQFRSESFSAGGGGEKEVDRLMRDSMRAIIAAIYRDQGLESTKRFLFPVLEQVLRNMRWSESPPALQDPKTELVKKAQARFKKAPTYSVIGKTGPENSPVYTLAVFIGEQEFARASGSSKKEAGQNAATLALQKLAP</sequence>
<evidence type="ECO:0000313" key="10">
    <source>
        <dbReference type="Proteomes" id="UP000177565"/>
    </source>
</evidence>
<feature type="domain" description="DRBM" evidence="7">
    <location>
        <begin position="163"/>
        <end position="232"/>
    </location>
</feature>
<comment type="similarity">
    <text evidence="1">Belongs to the ribonuclease III family.</text>
</comment>
<dbReference type="PROSITE" id="PS50142">
    <property type="entry name" value="RNASE_3_2"/>
    <property type="match status" value="1"/>
</dbReference>
<dbReference type="SUPFAM" id="SSF69065">
    <property type="entry name" value="RNase III domain-like"/>
    <property type="match status" value="1"/>
</dbReference>
<evidence type="ECO:0000256" key="3">
    <source>
        <dbReference type="ARBA" id="ARBA00022759"/>
    </source>
</evidence>
<dbReference type="InterPro" id="IPR014720">
    <property type="entry name" value="dsRBD_dom"/>
</dbReference>
<dbReference type="CDD" id="cd10845">
    <property type="entry name" value="DSRM_RNAse_III_family"/>
    <property type="match status" value="1"/>
</dbReference>
<keyword evidence="4" id="KW-0378">Hydrolase</keyword>
<dbReference type="Gene3D" id="1.10.1520.10">
    <property type="entry name" value="Ribonuclease III domain"/>
    <property type="match status" value="1"/>
</dbReference>
<evidence type="ECO:0000256" key="2">
    <source>
        <dbReference type="ARBA" id="ARBA00022722"/>
    </source>
</evidence>